<sequence length="195" mass="19934">MDEVEVVAVHTRQQQPGAGPSGQGQATLAGKQQLGRQRRRAPAPAQRQSGGGVIDLTDDRDDDDVVITLTKSVKRPRLAPRPGAPGAGPTGAAAPAAGGAAATLAAFQMAAAAGPAAAAVAAVAAAAPPAAPPSPKGYKCIICLDRMEADLATTTCGHMFCFKCITEWVKKSGNCPQCRSKLTKTKIIRLYLPPS</sequence>
<keyword evidence="1" id="KW-0479">Metal-binding</keyword>
<dbReference type="Pfam" id="PF13639">
    <property type="entry name" value="zf-RING_2"/>
    <property type="match status" value="1"/>
</dbReference>
<name>A0A835WC15_CHLIN</name>
<evidence type="ECO:0000256" key="3">
    <source>
        <dbReference type="ARBA" id="ARBA00022833"/>
    </source>
</evidence>
<dbReference type="PROSITE" id="PS50089">
    <property type="entry name" value="ZF_RING_2"/>
    <property type="match status" value="1"/>
</dbReference>
<feature type="compositionally biased region" description="Low complexity" evidence="5">
    <location>
        <begin position="13"/>
        <end position="26"/>
    </location>
</feature>
<dbReference type="Gene3D" id="3.30.40.10">
    <property type="entry name" value="Zinc/RING finger domain, C3HC4 (zinc finger)"/>
    <property type="match status" value="1"/>
</dbReference>
<dbReference type="EMBL" id="JAEHOC010000002">
    <property type="protein sequence ID" value="KAG2444510.1"/>
    <property type="molecule type" value="Genomic_DNA"/>
</dbReference>
<dbReference type="PANTHER" id="PTHR23041:SF78">
    <property type="entry name" value="E3 UBIQUITIN-PROTEIN LIGASE RNF4"/>
    <property type="match status" value="1"/>
</dbReference>
<protein>
    <recommendedName>
        <fullName evidence="6">RING-type domain-containing protein</fullName>
    </recommendedName>
</protein>
<dbReference type="AlphaFoldDB" id="A0A835WC15"/>
<feature type="domain" description="RING-type" evidence="6">
    <location>
        <begin position="140"/>
        <end position="179"/>
    </location>
</feature>
<dbReference type="GO" id="GO:0008270">
    <property type="term" value="F:zinc ion binding"/>
    <property type="evidence" value="ECO:0007669"/>
    <property type="project" value="UniProtKB-KW"/>
</dbReference>
<evidence type="ECO:0000259" key="6">
    <source>
        <dbReference type="PROSITE" id="PS50089"/>
    </source>
</evidence>
<dbReference type="PROSITE" id="PS00518">
    <property type="entry name" value="ZF_RING_1"/>
    <property type="match status" value="1"/>
</dbReference>
<evidence type="ECO:0000256" key="2">
    <source>
        <dbReference type="ARBA" id="ARBA00022771"/>
    </source>
</evidence>
<evidence type="ECO:0000256" key="5">
    <source>
        <dbReference type="SAM" id="MobiDB-lite"/>
    </source>
</evidence>
<keyword evidence="8" id="KW-1185">Reference proteome</keyword>
<dbReference type="PANTHER" id="PTHR23041">
    <property type="entry name" value="RING FINGER DOMAIN-CONTAINING"/>
    <property type="match status" value="1"/>
</dbReference>
<dbReference type="SMART" id="SM00184">
    <property type="entry name" value="RING"/>
    <property type="match status" value="1"/>
</dbReference>
<gene>
    <name evidence="7" type="ORF">HXX76_001257</name>
</gene>
<organism evidence="7 8">
    <name type="scientific">Chlamydomonas incerta</name>
    <dbReference type="NCBI Taxonomy" id="51695"/>
    <lineage>
        <taxon>Eukaryota</taxon>
        <taxon>Viridiplantae</taxon>
        <taxon>Chlorophyta</taxon>
        <taxon>core chlorophytes</taxon>
        <taxon>Chlorophyceae</taxon>
        <taxon>CS clade</taxon>
        <taxon>Chlamydomonadales</taxon>
        <taxon>Chlamydomonadaceae</taxon>
        <taxon>Chlamydomonas</taxon>
    </lineage>
</organism>
<dbReference type="Proteomes" id="UP000650467">
    <property type="component" value="Unassembled WGS sequence"/>
</dbReference>
<proteinExistence type="predicted"/>
<evidence type="ECO:0000313" key="7">
    <source>
        <dbReference type="EMBL" id="KAG2444510.1"/>
    </source>
</evidence>
<evidence type="ECO:0000313" key="8">
    <source>
        <dbReference type="Proteomes" id="UP000650467"/>
    </source>
</evidence>
<keyword evidence="3" id="KW-0862">Zinc</keyword>
<accession>A0A835WC15</accession>
<dbReference type="SUPFAM" id="SSF57850">
    <property type="entry name" value="RING/U-box"/>
    <property type="match status" value="1"/>
</dbReference>
<dbReference type="InterPro" id="IPR001841">
    <property type="entry name" value="Znf_RING"/>
</dbReference>
<evidence type="ECO:0000256" key="1">
    <source>
        <dbReference type="ARBA" id="ARBA00022723"/>
    </source>
</evidence>
<dbReference type="InterPro" id="IPR013083">
    <property type="entry name" value="Znf_RING/FYVE/PHD"/>
</dbReference>
<keyword evidence="2 4" id="KW-0863">Zinc-finger</keyword>
<dbReference type="OrthoDB" id="6105938at2759"/>
<reference evidence="7" key="1">
    <citation type="journal article" date="2020" name="bioRxiv">
        <title>Comparative genomics of Chlamydomonas.</title>
        <authorList>
            <person name="Craig R.J."/>
            <person name="Hasan A.R."/>
            <person name="Ness R.W."/>
            <person name="Keightley P.D."/>
        </authorList>
    </citation>
    <scope>NUCLEOTIDE SEQUENCE</scope>
    <source>
        <strain evidence="7">SAG 7.73</strain>
    </source>
</reference>
<feature type="compositionally biased region" description="Acidic residues" evidence="5">
    <location>
        <begin position="56"/>
        <end position="65"/>
    </location>
</feature>
<evidence type="ECO:0000256" key="4">
    <source>
        <dbReference type="PROSITE-ProRule" id="PRU00175"/>
    </source>
</evidence>
<comment type="caution">
    <text evidence="7">The sequence shown here is derived from an EMBL/GenBank/DDBJ whole genome shotgun (WGS) entry which is preliminary data.</text>
</comment>
<dbReference type="InterPro" id="IPR017907">
    <property type="entry name" value="Znf_RING_CS"/>
</dbReference>
<feature type="region of interest" description="Disordered" evidence="5">
    <location>
        <begin position="1"/>
        <end position="95"/>
    </location>
</feature>
<dbReference type="InterPro" id="IPR047134">
    <property type="entry name" value="RNF4"/>
</dbReference>